<evidence type="ECO:0000313" key="3">
    <source>
        <dbReference type="Proteomes" id="UP000006591"/>
    </source>
</evidence>
<dbReference type="InterPro" id="IPR026960">
    <property type="entry name" value="RVT-Znf"/>
</dbReference>
<organism evidence="2">
    <name type="scientific">Oryza nivara</name>
    <name type="common">Indian wild rice</name>
    <name type="synonym">Oryza sativa f. spontanea</name>
    <dbReference type="NCBI Taxonomy" id="4536"/>
    <lineage>
        <taxon>Eukaryota</taxon>
        <taxon>Viridiplantae</taxon>
        <taxon>Streptophyta</taxon>
        <taxon>Embryophyta</taxon>
        <taxon>Tracheophyta</taxon>
        <taxon>Spermatophyta</taxon>
        <taxon>Magnoliopsida</taxon>
        <taxon>Liliopsida</taxon>
        <taxon>Poales</taxon>
        <taxon>Poaceae</taxon>
        <taxon>BOP clade</taxon>
        <taxon>Oryzoideae</taxon>
        <taxon>Oryzeae</taxon>
        <taxon>Oryzinae</taxon>
        <taxon>Oryza</taxon>
    </lineage>
</organism>
<dbReference type="AlphaFoldDB" id="A0A0E0G197"/>
<dbReference type="HOGENOM" id="CLU_2201066_0_0_1"/>
<accession>A0A0E0G197</accession>
<reference evidence="2" key="1">
    <citation type="submission" date="2015-04" db="UniProtKB">
        <authorList>
            <consortium name="EnsemblPlants"/>
        </authorList>
    </citation>
    <scope>IDENTIFICATION</scope>
    <source>
        <strain evidence="2">SL10</strain>
    </source>
</reference>
<proteinExistence type="predicted"/>
<reference evidence="2" key="2">
    <citation type="submission" date="2018-04" db="EMBL/GenBank/DDBJ databases">
        <title>OnivRS2 (Oryza nivara Reference Sequence Version 2).</title>
        <authorList>
            <person name="Zhang J."/>
            <person name="Kudrna D."/>
            <person name="Lee S."/>
            <person name="Talag J."/>
            <person name="Rajasekar S."/>
            <person name="Welchert J."/>
            <person name="Hsing Y.-I."/>
            <person name="Wing R.A."/>
        </authorList>
    </citation>
    <scope>NUCLEOTIDE SEQUENCE [LARGE SCALE GENOMIC DNA]</scope>
    <source>
        <strain evidence="2">SL10</strain>
    </source>
</reference>
<dbReference type="Proteomes" id="UP000006591">
    <property type="component" value="Chromosome 2"/>
</dbReference>
<sequence>MILIGASAVIFMSSYWLHFWSTMLPQEEHDTMRNGATLLESGRCLTADNLAKRGWPHDLACPLCSYEQEDCDHLFPKCSFTNRDDKAFPAGVVATGETLFLDMLHECF</sequence>
<dbReference type="Pfam" id="PF13966">
    <property type="entry name" value="zf-RVT"/>
    <property type="match status" value="1"/>
</dbReference>
<keyword evidence="3" id="KW-1185">Reference proteome</keyword>
<dbReference type="Gramene" id="ONIVA02G03910.1">
    <property type="protein sequence ID" value="ONIVA02G03910.1"/>
    <property type="gene ID" value="ONIVA02G03910"/>
</dbReference>
<evidence type="ECO:0000313" key="2">
    <source>
        <dbReference type="EnsemblPlants" id="ONIVA02G03910.1"/>
    </source>
</evidence>
<name>A0A0E0G197_ORYNI</name>
<protein>
    <recommendedName>
        <fullName evidence="1">Reverse transcriptase zinc-binding domain-containing protein</fullName>
    </recommendedName>
</protein>
<evidence type="ECO:0000259" key="1">
    <source>
        <dbReference type="Pfam" id="PF13966"/>
    </source>
</evidence>
<feature type="domain" description="Reverse transcriptase zinc-binding" evidence="1">
    <location>
        <begin position="37"/>
        <end position="82"/>
    </location>
</feature>
<dbReference type="EnsemblPlants" id="ONIVA02G03910.1">
    <property type="protein sequence ID" value="ONIVA02G03910.1"/>
    <property type="gene ID" value="ONIVA02G03910"/>
</dbReference>
<dbReference type="OMA" id="DMLHECF"/>